<evidence type="ECO:0008006" key="2">
    <source>
        <dbReference type="Google" id="ProtNLM"/>
    </source>
</evidence>
<name>A0AAU8MLF7_9RICK</name>
<protein>
    <recommendedName>
        <fullName evidence="2">Ankyrin repeat domain protein</fullName>
    </recommendedName>
</protein>
<reference evidence="1" key="1">
    <citation type="submission" date="2024-06" db="EMBL/GenBank/DDBJ databases">
        <authorList>
            <person name="Al-Khalidi N."/>
            <person name="Al-Zurfi S.M."/>
            <person name="Lahuf A."/>
        </authorList>
    </citation>
    <scope>NUCLEOTIDE SEQUENCE</scope>
    <source>
        <strain evidence="1">Karbala-1</strain>
    </source>
</reference>
<organism evidence="1">
    <name type="scientific">Wolbachia endosymbiont of Ephestia elutella</name>
    <dbReference type="NCBI Taxonomy" id="3231696"/>
    <lineage>
        <taxon>Bacteria</taxon>
        <taxon>Pseudomonadati</taxon>
        <taxon>Pseudomonadota</taxon>
        <taxon>Alphaproteobacteria</taxon>
        <taxon>Rickettsiales</taxon>
        <taxon>Anaplasmataceae</taxon>
        <taxon>Wolbachieae</taxon>
        <taxon>Wolbachia</taxon>
    </lineage>
</organism>
<gene>
    <name evidence="1" type="ORF">ABS251_04990</name>
</gene>
<accession>A0AAU8MLF7</accession>
<dbReference type="SUPFAM" id="SSF48403">
    <property type="entry name" value="Ankyrin repeat"/>
    <property type="match status" value="1"/>
</dbReference>
<proteinExistence type="predicted"/>
<dbReference type="InterPro" id="IPR036770">
    <property type="entry name" value="Ankyrin_rpt-contain_sf"/>
</dbReference>
<dbReference type="Gene3D" id="1.25.40.20">
    <property type="entry name" value="Ankyrin repeat-containing domain"/>
    <property type="match status" value="1"/>
</dbReference>
<evidence type="ECO:0000313" key="1">
    <source>
        <dbReference type="EMBL" id="XCO72488.1"/>
    </source>
</evidence>
<sequence>MEVVKSLLKHGAIYNIKNKEGKAPLDLSRDQNITNLLKLVEELFENAKNGNVEIISKLKAIKPDERVAVTNARNDQDKSLIQVAVINKHSNLASRLLEILKSPDQSLQDVSVENRVKSLKL</sequence>
<dbReference type="AlphaFoldDB" id="A0AAU8MLF7"/>
<dbReference type="EMBL" id="CP159923">
    <property type="protein sequence ID" value="XCO72488.1"/>
    <property type="molecule type" value="Genomic_DNA"/>
</dbReference>